<dbReference type="SUPFAM" id="SSF81324">
    <property type="entry name" value="Voltage-gated potassium channels"/>
    <property type="match status" value="1"/>
</dbReference>
<dbReference type="Pfam" id="PF07885">
    <property type="entry name" value="Ion_trans_2"/>
    <property type="match status" value="1"/>
</dbReference>
<evidence type="ECO:0000256" key="9">
    <source>
        <dbReference type="SAM" id="Phobius"/>
    </source>
</evidence>
<sequence length="242" mass="26041">MTRTREDRWAHRVEWPLTVAAVAFLAAYAWPILRPGTGGTGRAVCDAVTVVTWVAFGLDYLVRLGLAERRRAFVRSHLPDLAVLVLPLLRPLRLLRLVTLLTVLNRYAGGSLRGRVALYVSTATGLVLFVAALAVLEAERGQDGANITGFGDALWWAATTVTTVGYGDRFPVTGTGRAVAVGLMLAGIALLGIVTAALASWLLDRVREVEQEGQVATQRDVAELAAEIRALRAELEGARTTT</sequence>
<dbReference type="Gene3D" id="1.10.287.70">
    <property type="match status" value="1"/>
</dbReference>
<feature type="coiled-coil region" evidence="8">
    <location>
        <begin position="214"/>
        <end position="241"/>
    </location>
</feature>
<protein>
    <submittedName>
        <fullName evidence="11">Potassium channel family protein</fullName>
    </submittedName>
</protein>
<feature type="transmembrane region" description="Helical" evidence="9">
    <location>
        <begin position="147"/>
        <end position="166"/>
    </location>
</feature>
<evidence type="ECO:0000256" key="1">
    <source>
        <dbReference type="ARBA" id="ARBA00004141"/>
    </source>
</evidence>
<keyword evidence="3 9" id="KW-0812">Transmembrane</keyword>
<keyword evidence="7 11" id="KW-0407">Ion channel</keyword>
<feature type="transmembrane region" description="Helical" evidence="9">
    <location>
        <begin position="12"/>
        <end position="33"/>
    </location>
</feature>
<dbReference type="PANTHER" id="PTHR11537">
    <property type="entry name" value="VOLTAGE-GATED POTASSIUM CHANNEL"/>
    <property type="match status" value="1"/>
</dbReference>
<dbReference type="InterPro" id="IPR013099">
    <property type="entry name" value="K_chnl_dom"/>
</dbReference>
<proteinExistence type="predicted"/>
<evidence type="ECO:0000256" key="6">
    <source>
        <dbReference type="ARBA" id="ARBA00023136"/>
    </source>
</evidence>
<dbReference type="RefSeq" id="WP_265382112.1">
    <property type="nucleotide sequence ID" value="NZ_CP110615.1"/>
</dbReference>
<evidence type="ECO:0000256" key="3">
    <source>
        <dbReference type="ARBA" id="ARBA00022692"/>
    </source>
</evidence>
<keyword evidence="8" id="KW-0175">Coiled coil</keyword>
<evidence type="ECO:0000313" key="11">
    <source>
        <dbReference type="EMBL" id="UZJ24005.1"/>
    </source>
</evidence>
<keyword evidence="5" id="KW-0406">Ion transport</keyword>
<reference evidence="11" key="1">
    <citation type="submission" date="2022-10" db="EMBL/GenBank/DDBJ databases">
        <title>Rhodococcus sp.75.</title>
        <authorList>
            <person name="Sun M."/>
        </authorList>
    </citation>
    <scope>NUCLEOTIDE SEQUENCE</scope>
    <source>
        <strain evidence="11">75</strain>
    </source>
</reference>
<dbReference type="Proteomes" id="UP001164965">
    <property type="component" value="Chromosome"/>
</dbReference>
<comment type="subcellular location">
    <subcellularLocation>
        <location evidence="1">Membrane</location>
        <topology evidence="1">Multi-pass membrane protein</topology>
    </subcellularLocation>
</comment>
<evidence type="ECO:0000259" key="10">
    <source>
        <dbReference type="Pfam" id="PF07885"/>
    </source>
</evidence>
<feature type="transmembrane region" description="Helical" evidence="9">
    <location>
        <begin position="178"/>
        <end position="203"/>
    </location>
</feature>
<feature type="transmembrane region" description="Helical" evidence="9">
    <location>
        <begin position="116"/>
        <end position="135"/>
    </location>
</feature>
<dbReference type="Gene3D" id="1.20.120.350">
    <property type="entry name" value="Voltage-gated potassium channels. Chain C"/>
    <property type="match status" value="1"/>
</dbReference>
<dbReference type="Gene3D" id="1.20.5.110">
    <property type="match status" value="1"/>
</dbReference>
<feature type="transmembrane region" description="Helical" evidence="9">
    <location>
        <begin position="39"/>
        <end position="61"/>
    </location>
</feature>
<feature type="domain" description="Potassium channel" evidence="10">
    <location>
        <begin position="128"/>
        <end position="202"/>
    </location>
</feature>
<organism evidence="11 12">
    <name type="scientific">Rhodococcus antarcticus</name>
    <dbReference type="NCBI Taxonomy" id="2987751"/>
    <lineage>
        <taxon>Bacteria</taxon>
        <taxon>Bacillati</taxon>
        <taxon>Actinomycetota</taxon>
        <taxon>Actinomycetes</taxon>
        <taxon>Mycobacteriales</taxon>
        <taxon>Nocardiaceae</taxon>
        <taxon>Rhodococcus</taxon>
    </lineage>
</organism>
<evidence type="ECO:0000256" key="7">
    <source>
        <dbReference type="ARBA" id="ARBA00023303"/>
    </source>
</evidence>
<keyword evidence="6 9" id="KW-0472">Membrane</keyword>
<dbReference type="PANTHER" id="PTHR11537:SF254">
    <property type="entry name" value="POTASSIUM VOLTAGE-GATED CHANNEL PROTEIN SHAB"/>
    <property type="match status" value="1"/>
</dbReference>
<keyword evidence="12" id="KW-1185">Reference proteome</keyword>
<keyword evidence="4 9" id="KW-1133">Transmembrane helix</keyword>
<dbReference type="InterPro" id="IPR027359">
    <property type="entry name" value="Volt_channel_dom_sf"/>
</dbReference>
<dbReference type="InterPro" id="IPR028325">
    <property type="entry name" value="VG_K_chnl"/>
</dbReference>
<evidence type="ECO:0000256" key="2">
    <source>
        <dbReference type="ARBA" id="ARBA00022448"/>
    </source>
</evidence>
<name>A0ABY6NXB2_9NOCA</name>
<accession>A0ABY6NXB2</accession>
<gene>
    <name evidence="11" type="ORF">RHODO2019_12540</name>
</gene>
<dbReference type="GO" id="GO:0034220">
    <property type="term" value="P:monoatomic ion transmembrane transport"/>
    <property type="evidence" value="ECO:0007669"/>
    <property type="project" value="UniProtKB-KW"/>
</dbReference>
<dbReference type="EMBL" id="CP110615">
    <property type="protein sequence ID" value="UZJ24005.1"/>
    <property type="molecule type" value="Genomic_DNA"/>
</dbReference>
<evidence type="ECO:0000256" key="5">
    <source>
        <dbReference type="ARBA" id="ARBA00023065"/>
    </source>
</evidence>
<evidence type="ECO:0000256" key="8">
    <source>
        <dbReference type="SAM" id="Coils"/>
    </source>
</evidence>
<evidence type="ECO:0000313" key="12">
    <source>
        <dbReference type="Proteomes" id="UP001164965"/>
    </source>
</evidence>
<keyword evidence="2" id="KW-0813">Transport</keyword>
<evidence type="ECO:0000256" key="4">
    <source>
        <dbReference type="ARBA" id="ARBA00022989"/>
    </source>
</evidence>